<dbReference type="Proteomes" id="UP000886812">
    <property type="component" value="Unassembled WGS sequence"/>
</dbReference>
<accession>A0A9D1NIN1</accession>
<evidence type="ECO:0000256" key="5">
    <source>
        <dbReference type="HAMAP-Rule" id="MF_00532"/>
    </source>
</evidence>
<gene>
    <name evidence="5 8" type="primary">rpsI</name>
    <name evidence="8" type="ORF">IAC75_01985</name>
</gene>
<dbReference type="SUPFAM" id="SSF54211">
    <property type="entry name" value="Ribosomal protein S5 domain 2-like"/>
    <property type="match status" value="1"/>
</dbReference>
<dbReference type="InterPro" id="IPR023035">
    <property type="entry name" value="Ribosomal_uS9_bac/plastid"/>
</dbReference>
<dbReference type="AlphaFoldDB" id="A0A9D1NIN1"/>
<dbReference type="GO" id="GO:0003735">
    <property type="term" value="F:structural constituent of ribosome"/>
    <property type="evidence" value="ECO:0007669"/>
    <property type="project" value="InterPro"/>
</dbReference>
<dbReference type="GO" id="GO:0015935">
    <property type="term" value="C:small ribosomal subunit"/>
    <property type="evidence" value="ECO:0007669"/>
    <property type="project" value="UniProtKB-ARBA"/>
</dbReference>
<proteinExistence type="inferred from homology"/>
<evidence type="ECO:0000256" key="4">
    <source>
        <dbReference type="ARBA" id="ARBA00035259"/>
    </source>
</evidence>
<evidence type="ECO:0000256" key="6">
    <source>
        <dbReference type="RuleBase" id="RU003815"/>
    </source>
</evidence>
<keyword evidence="2 5" id="KW-0689">Ribosomal protein</keyword>
<sequence>MNKDVPVFVAVGRRKTSTARVRVASGSGKVTVNSKPVEEYCFTEALAKTATLPVSVAGLDGSLDIEVRVNGGGCCSQAGAISHGIARAIEKYNPELRAPLKKAGLLTRDGRAKERKKSGRPGARKRFQFSKR</sequence>
<dbReference type="PANTHER" id="PTHR21569:SF1">
    <property type="entry name" value="SMALL RIBOSOMAL SUBUNIT PROTEIN US9M"/>
    <property type="match status" value="1"/>
</dbReference>
<dbReference type="InterPro" id="IPR000754">
    <property type="entry name" value="Ribosomal_uS9"/>
</dbReference>
<dbReference type="GO" id="GO:0005737">
    <property type="term" value="C:cytoplasm"/>
    <property type="evidence" value="ECO:0007669"/>
    <property type="project" value="UniProtKB-ARBA"/>
</dbReference>
<dbReference type="GO" id="GO:0003723">
    <property type="term" value="F:RNA binding"/>
    <property type="evidence" value="ECO:0007669"/>
    <property type="project" value="TreeGrafter"/>
</dbReference>
<comment type="caution">
    <text evidence="8">The sequence shown here is derived from an EMBL/GenBank/DDBJ whole genome shotgun (WGS) entry which is preliminary data.</text>
</comment>
<dbReference type="HAMAP" id="MF_00532_B">
    <property type="entry name" value="Ribosomal_uS9_B"/>
    <property type="match status" value="1"/>
</dbReference>
<evidence type="ECO:0000256" key="7">
    <source>
        <dbReference type="SAM" id="MobiDB-lite"/>
    </source>
</evidence>
<dbReference type="PROSITE" id="PS00360">
    <property type="entry name" value="RIBOSOMAL_S9"/>
    <property type="match status" value="1"/>
</dbReference>
<dbReference type="NCBIfam" id="NF001099">
    <property type="entry name" value="PRK00132.1"/>
    <property type="match status" value="1"/>
</dbReference>
<reference evidence="8" key="1">
    <citation type="submission" date="2020-10" db="EMBL/GenBank/DDBJ databases">
        <authorList>
            <person name="Gilroy R."/>
        </authorList>
    </citation>
    <scope>NUCLEOTIDE SEQUENCE</scope>
    <source>
        <strain evidence="8">10669</strain>
    </source>
</reference>
<dbReference type="Pfam" id="PF00380">
    <property type="entry name" value="Ribosomal_S9"/>
    <property type="match status" value="1"/>
</dbReference>
<evidence type="ECO:0000256" key="1">
    <source>
        <dbReference type="ARBA" id="ARBA00005251"/>
    </source>
</evidence>
<dbReference type="InterPro" id="IPR014721">
    <property type="entry name" value="Ribsml_uS5_D2-typ_fold_subgr"/>
</dbReference>
<comment type="similarity">
    <text evidence="1 5 6">Belongs to the universal ribosomal protein uS9 family.</text>
</comment>
<evidence type="ECO:0000313" key="8">
    <source>
        <dbReference type="EMBL" id="HIV03902.1"/>
    </source>
</evidence>
<evidence type="ECO:0000313" key="9">
    <source>
        <dbReference type="Proteomes" id="UP000886812"/>
    </source>
</evidence>
<dbReference type="FunFam" id="3.30.230.10:FF:000001">
    <property type="entry name" value="30S ribosomal protein S9"/>
    <property type="match status" value="1"/>
</dbReference>
<evidence type="ECO:0000256" key="3">
    <source>
        <dbReference type="ARBA" id="ARBA00023274"/>
    </source>
</evidence>
<dbReference type="Gene3D" id="3.30.230.10">
    <property type="match status" value="1"/>
</dbReference>
<dbReference type="InterPro" id="IPR020568">
    <property type="entry name" value="Ribosomal_Su5_D2-typ_SF"/>
</dbReference>
<keyword evidence="3 5" id="KW-0687">Ribonucleoprotein</keyword>
<reference evidence="8" key="2">
    <citation type="journal article" date="2021" name="PeerJ">
        <title>Extensive microbial diversity within the chicken gut microbiome revealed by metagenomics and culture.</title>
        <authorList>
            <person name="Gilroy R."/>
            <person name="Ravi A."/>
            <person name="Getino M."/>
            <person name="Pursley I."/>
            <person name="Horton D.L."/>
            <person name="Alikhan N.F."/>
            <person name="Baker D."/>
            <person name="Gharbi K."/>
            <person name="Hall N."/>
            <person name="Watson M."/>
            <person name="Adriaenssens E.M."/>
            <person name="Foster-Nyarko E."/>
            <person name="Jarju S."/>
            <person name="Secka A."/>
            <person name="Antonio M."/>
            <person name="Oren A."/>
            <person name="Chaudhuri R.R."/>
            <person name="La Ragione R."/>
            <person name="Hildebrand F."/>
            <person name="Pallen M.J."/>
        </authorList>
    </citation>
    <scope>NUCLEOTIDE SEQUENCE</scope>
    <source>
        <strain evidence="8">10669</strain>
    </source>
</reference>
<dbReference type="GO" id="GO:0006412">
    <property type="term" value="P:translation"/>
    <property type="evidence" value="ECO:0007669"/>
    <property type="project" value="UniProtKB-UniRule"/>
</dbReference>
<dbReference type="PANTHER" id="PTHR21569">
    <property type="entry name" value="RIBOSOMAL PROTEIN S9"/>
    <property type="match status" value="1"/>
</dbReference>
<name>A0A9D1NIN1_9BACT</name>
<protein>
    <recommendedName>
        <fullName evidence="4 5">Small ribosomal subunit protein uS9</fullName>
    </recommendedName>
</protein>
<dbReference type="InterPro" id="IPR020574">
    <property type="entry name" value="Ribosomal_uS9_CS"/>
</dbReference>
<feature type="region of interest" description="Disordered" evidence="7">
    <location>
        <begin position="103"/>
        <end position="132"/>
    </location>
</feature>
<organism evidence="8 9">
    <name type="scientific">Candidatus Spyradosoma merdigallinarum</name>
    <dbReference type="NCBI Taxonomy" id="2840950"/>
    <lineage>
        <taxon>Bacteria</taxon>
        <taxon>Pseudomonadati</taxon>
        <taxon>Verrucomicrobiota</taxon>
        <taxon>Opitutia</taxon>
        <taxon>Opitutia incertae sedis</taxon>
        <taxon>Candidatus Spyradosoma</taxon>
    </lineage>
</organism>
<evidence type="ECO:0000256" key="2">
    <source>
        <dbReference type="ARBA" id="ARBA00022980"/>
    </source>
</evidence>
<feature type="compositionally biased region" description="Basic residues" evidence="7">
    <location>
        <begin position="113"/>
        <end position="132"/>
    </location>
</feature>
<dbReference type="EMBL" id="DVOG01000054">
    <property type="protein sequence ID" value="HIV03902.1"/>
    <property type="molecule type" value="Genomic_DNA"/>
</dbReference>